<dbReference type="NCBIfam" id="TIGR04086">
    <property type="entry name" value="TIGR04086_membr"/>
    <property type="match status" value="1"/>
</dbReference>
<gene>
    <name evidence="2" type="ORF">VK70_15770</name>
</gene>
<feature type="transmembrane region" description="Helical" evidence="1">
    <location>
        <begin position="79"/>
        <end position="98"/>
    </location>
</feature>
<evidence type="ECO:0000313" key="2">
    <source>
        <dbReference type="EMBL" id="AKG35849.1"/>
    </source>
</evidence>
<name>A0A0F7FAV3_PAEDU</name>
<keyword evidence="1" id="KW-0812">Transmembrane</keyword>
<dbReference type="PATRIC" id="fig|1333534.5.peg.3484"/>
<dbReference type="InterPro" id="IPR023804">
    <property type="entry name" value="DUF3792_TM"/>
</dbReference>
<keyword evidence="1" id="KW-0472">Membrane</keyword>
<evidence type="ECO:0000313" key="3">
    <source>
        <dbReference type="Proteomes" id="UP000034189"/>
    </source>
</evidence>
<feature type="transmembrane region" description="Helical" evidence="1">
    <location>
        <begin position="48"/>
        <end position="67"/>
    </location>
</feature>
<dbReference type="RefSeq" id="WP_025695230.1">
    <property type="nucleotide sequence ID" value="NZ_ASQQ01000262.1"/>
</dbReference>
<dbReference type="HOGENOM" id="CLU_149197_3_0_9"/>
<dbReference type="Proteomes" id="UP000034189">
    <property type="component" value="Chromosome"/>
</dbReference>
<proteinExistence type="predicted"/>
<protein>
    <recommendedName>
        <fullName evidence="4">TIGR04086 family membrane protein</fullName>
    </recommendedName>
</protein>
<accession>A0A0F7FAV3</accession>
<dbReference type="EMBL" id="CP011114">
    <property type="protein sequence ID" value="AKG35849.1"/>
    <property type="molecule type" value="Genomic_DNA"/>
</dbReference>
<keyword evidence="1" id="KW-1133">Transmembrane helix</keyword>
<feature type="transmembrane region" description="Helical" evidence="1">
    <location>
        <begin position="20"/>
        <end position="42"/>
    </location>
</feature>
<feature type="transmembrane region" description="Helical" evidence="1">
    <location>
        <begin position="104"/>
        <end position="125"/>
    </location>
</feature>
<reference evidence="2 3" key="2">
    <citation type="journal article" date="2016" name="Genome Announc.">
        <title>Genome Sequence of a Gram-Positive Diazotroph, Paenibacillus durus Type Strain ATCC 35681.</title>
        <authorList>
            <person name="Halim M.A."/>
            <person name="Rahman A.Y."/>
            <person name="Sim K.S."/>
            <person name="Yam H.C."/>
            <person name="Rahim A.A."/>
            <person name="Ghazali A.H."/>
            <person name="Najimudin N."/>
        </authorList>
    </citation>
    <scope>NUCLEOTIDE SEQUENCE [LARGE SCALE GENOMIC DNA]</scope>
    <source>
        <strain evidence="2 3">ATCC 35681</strain>
    </source>
</reference>
<evidence type="ECO:0008006" key="4">
    <source>
        <dbReference type="Google" id="ProtNLM"/>
    </source>
</evidence>
<dbReference type="OrthoDB" id="2381657at2"/>
<evidence type="ECO:0000256" key="1">
    <source>
        <dbReference type="SAM" id="Phobius"/>
    </source>
</evidence>
<reference evidence="2 3" key="1">
    <citation type="submission" date="2015-03" db="EMBL/GenBank/DDBJ databases">
        <authorList>
            <person name="Abdul Halim M."/>
        </authorList>
    </citation>
    <scope>NUCLEOTIDE SEQUENCE [LARGE SCALE GENOMIC DNA]</scope>
    <source>
        <strain evidence="2 3">ATCC 35681</strain>
    </source>
</reference>
<organism evidence="2 3">
    <name type="scientific">Paenibacillus durus ATCC 35681</name>
    <dbReference type="NCBI Taxonomy" id="1333534"/>
    <lineage>
        <taxon>Bacteria</taxon>
        <taxon>Bacillati</taxon>
        <taxon>Bacillota</taxon>
        <taxon>Bacilli</taxon>
        <taxon>Bacillales</taxon>
        <taxon>Paenibacillaceae</taxon>
        <taxon>Paenibacillus</taxon>
    </lineage>
</organism>
<dbReference type="Pfam" id="PF12670">
    <property type="entry name" value="DUF3792"/>
    <property type="match status" value="1"/>
</dbReference>
<sequence length="130" mass="13950">MHLLRKLFSLKIGSPVLSGLCRAFLWMLLGAFILSLLLWGSGLSEQDLTLYTYVVHGLAVAFGGWTAGKRAIRKGWYQGSLTGGFYGIIVLMIGFLALDSPLKAVDLLWIAAAAVIGALGGMFGVNFQKA</sequence>
<dbReference type="AlphaFoldDB" id="A0A0F7FAV3"/>